<dbReference type="Proteomes" id="UP000955338">
    <property type="component" value="Chromosome"/>
</dbReference>
<evidence type="ECO:0000313" key="3">
    <source>
        <dbReference type="Proteomes" id="UP000955338"/>
    </source>
</evidence>
<dbReference type="RefSeq" id="WP_261919923.1">
    <property type="nucleotide sequence ID" value="NZ_CP022011.1"/>
</dbReference>
<dbReference type="PANTHER" id="PTHR34227:SF11">
    <property type="entry name" value="CHAPERONE PROTEIN TORD"/>
    <property type="match status" value="1"/>
</dbReference>
<dbReference type="HAMAP" id="MF_01150">
    <property type="entry name" value="TorD"/>
    <property type="match status" value="1"/>
</dbReference>
<dbReference type="GO" id="GO:0006457">
    <property type="term" value="P:protein folding"/>
    <property type="evidence" value="ECO:0007669"/>
    <property type="project" value="UniProtKB-UniRule"/>
</dbReference>
<proteinExistence type="inferred from homology"/>
<sequence length="198" mass="23219">MINLTGEERVFLYTWFNNLLGNELSETQLQQYNSGMFQPLFELFKQLGFSNQIHALETALTELKDQPLNYLELAADYAQLFLLDSTSSALPYASAYLEQQQLQDNLQAMDKYLKQYHLAINKQKNEPSDHLCVYLEVLIKLIEQKSLAKQQQFIQQQLLSWLPEFIEKALKIKVKSQFYPQLLQLFFAFIQHDLADKN</sequence>
<name>A0A8D4IYI0_9PAST</name>
<dbReference type="Gene3D" id="1.20.1280.20">
    <property type="entry name" value="HscB, C-terminal domain"/>
    <property type="match status" value="1"/>
</dbReference>
<evidence type="ECO:0000313" key="2">
    <source>
        <dbReference type="EMBL" id="QDJ13995.1"/>
    </source>
</evidence>
<dbReference type="Pfam" id="PF02613">
    <property type="entry name" value="Nitrate_red_del"/>
    <property type="match status" value="1"/>
</dbReference>
<dbReference type="InterPro" id="IPR050289">
    <property type="entry name" value="TorD/DmsD_chaperones"/>
</dbReference>
<dbReference type="NCBIfam" id="NF003442">
    <property type="entry name" value="PRK04976.1"/>
    <property type="match status" value="1"/>
</dbReference>
<dbReference type="SUPFAM" id="SSF89155">
    <property type="entry name" value="TorD-like"/>
    <property type="match status" value="1"/>
</dbReference>
<gene>
    <name evidence="1" type="primary">torD</name>
    <name evidence="2" type="ORF">CEP48_00425</name>
</gene>
<keyword evidence="1" id="KW-0963">Cytoplasm</keyword>
<dbReference type="GO" id="GO:0051259">
    <property type="term" value="P:protein complex oligomerization"/>
    <property type="evidence" value="ECO:0007669"/>
    <property type="project" value="InterPro"/>
</dbReference>
<dbReference type="InterPro" id="IPR020945">
    <property type="entry name" value="DMSO/NO3_reduct_chaperone"/>
</dbReference>
<dbReference type="Gene3D" id="1.20.120.1820">
    <property type="match status" value="1"/>
</dbReference>
<dbReference type="PANTHER" id="PTHR34227">
    <property type="entry name" value="CHAPERONE PROTEIN YCDY"/>
    <property type="match status" value="1"/>
</dbReference>
<dbReference type="InterPro" id="IPR036411">
    <property type="entry name" value="TorD-like_sf"/>
</dbReference>
<evidence type="ECO:0000256" key="1">
    <source>
        <dbReference type="HAMAP-Rule" id="MF_01150"/>
    </source>
</evidence>
<accession>A0A8D4IYI0</accession>
<comment type="function">
    <text evidence="1">Involved in the biogenesis of TorA. Acts on TorA before the insertion of the molybdenum cofactor and, as a result, probably favors a conformation of the apoenzyme that is competent for acquiring the cofactor.</text>
</comment>
<keyword evidence="1" id="KW-0143">Chaperone</keyword>
<comment type="subcellular location">
    <subcellularLocation>
        <location evidence="1">Cytoplasm</location>
    </subcellularLocation>
</comment>
<dbReference type="InterPro" id="IPR036386">
    <property type="entry name" value="HscB_C_sf"/>
</dbReference>
<dbReference type="InterPro" id="IPR023069">
    <property type="entry name" value="Chaperone_TorD"/>
</dbReference>
<dbReference type="AlphaFoldDB" id="A0A8D4IYI0"/>
<reference evidence="2" key="1">
    <citation type="submission" date="2017-06" db="EMBL/GenBank/DDBJ databases">
        <title>Genome sequencing of pathogenic and non-pathogenic strains within Bisgaard taxon 40.</title>
        <authorList>
            <person name="Ladner J.T."/>
            <person name="Lovett S.P."/>
            <person name="Koroleva G."/>
            <person name="Lorch J.M."/>
        </authorList>
    </citation>
    <scope>NUCLEOTIDE SEQUENCE</scope>
    <source>
        <strain evidence="2">27576-1-I1</strain>
    </source>
</reference>
<comment type="similarity">
    <text evidence="1">Belongs to the TorD/DmsD family. TorD subfamily.</text>
</comment>
<dbReference type="EMBL" id="CP022011">
    <property type="protein sequence ID" value="QDJ13995.1"/>
    <property type="molecule type" value="Genomic_DNA"/>
</dbReference>
<protein>
    <recommendedName>
        <fullName evidence="1">Chaperone protein TorD</fullName>
    </recommendedName>
</protein>
<dbReference type="GO" id="GO:0005737">
    <property type="term" value="C:cytoplasm"/>
    <property type="evidence" value="ECO:0007669"/>
    <property type="project" value="UniProtKB-SubCell"/>
</dbReference>
<keyword evidence="3" id="KW-1185">Reference proteome</keyword>
<organism evidence="2 3">
    <name type="scientific">Mergibacter septicus</name>
    <dbReference type="NCBI Taxonomy" id="221402"/>
    <lineage>
        <taxon>Bacteria</taxon>
        <taxon>Pseudomonadati</taxon>
        <taxon>Pseudomonadota</taxon>
        <taxon>Gammaproteobacteria</taxon>
        <taxon>Pasteurellales</taxon>
        <taxon>Pasteurellaceae</taxon>
        <taxon>Mergibacter</taxon>
    </lineage>
</organism>